<feature type="region of interest" description="Disordered" evidence="2">
    <location>
        <begin position="398"/>
        <end position="433"/>
    </location>
</feature>
<keyword evidence="3" id="KW-0808">Transferase</keyword>
<dbReference type="Pfam" id="PF02515">
    <property type="entry name" value="CoA_transf_3"/>
    <property type="match status" value="2"/>
</dbReference>
<dbReference type="PANTHER" id="PTHR48229:SF1">
    <property type="entry name" value="ALPHA METHYLACYL-COA RACEMASE-RELATED"/>
    <property type="match status" value="1"/>
</dbReference>
<dbReference type="InParanoid" id="A0A1J7J240"/>
<name>A0A1J7J240_9PEZI</name>
<dbReference type="Proteomes" id="UP000182658">
    <property type="component" value="Unassembled WGS sequence"/>
</dbReference>
<keyword evidence="4" id="KW-1185">Reference proteome</keyword>
<organism evidence="3 4">
    <name type="scientific">Coniochaeta ligniaria NRRL 30616</name>
    <dbReference type="NCBI Taxonomy" id="1408157"/>
    <lineage>
        <taxon>Eukaryota</taxon>
        <taxon>Fungi</taxon>
        <taxon>Dikarya</taxon>
        <taxon>Ascomycota</taxon>
        <taxon>Pezizomycotina</taxon>
        <taxon>Sordariomycetes</taxon>
        <taxon>Sordariomycetidae</taxon>
        <taxon>Coniochaetales</taxon>
        <taxon>Coniochaetaceae</taxon>
        <taxon>Coniochaeta</taxon>
    </lineage>
</organism>
<evidence type="ECO:0000256" key="1">
    <source>
        <dbReference type="ARBA" id="ARBA00008383"/>
    </source>
</evidence>
<reference evidence="3 4" key="1">
    <citation type="submission" date="2016-10" db="EMBL/GenBank/DDBJ databases">
        <title>Draft genome sequence of Coniochaeta ligniaria NRRL30616, a lignocellulolytic fungus for bioabatement of inhibitors in plant biomass hydrolysates.</title>
        <authorList>
            <consortium name="DOE Joint Genome Institute"/>
            <person name="Jimenez D.J."/>
            <person name="Hector R.E."/>
            <person name="Riley R."/>
            <person name="Sun H."/>
            <person name="Grigoriev I.V."/>
            <person name="Van Elsas J.D."/>
            <person name="Nichols N.N."/>
        </authorList>
    </citation>
    <scope>NUCLEOTIDE SEQUENCE [LARGE SCALE GENOMIC DNA]</scope>
    <source>
        <strain evidence="3 4">NRRL 30616</strain>
    </source>
</reference>
<gene>
    <name evidence="3" type="ORF">CONLIGDRAFT_178739</name>
</gene>
<dbReference type="EMBL" id="KV875094">
    <property type="protein sequence ID" value="OIW33451.1"/>
    <property type="molecule type" value="Genomic_DNA"/>
</dbReference>
<proteinExistence type="inferred from homology"/>
<dbReference type="STRING" id="1408157.A0A1J7J240"/>
<dbReference type="PANTHER" id="PTHR48229">
    <property type="entry name" value="CAIB/BAIF FAMILY ENZYME (AFU_ORTHOLOGUE AFUA_1G05360)-RELATED"/>
    <property type="match status" value="1"/>
</dbReference>
<sequence length="631" mass="68630">MNYEARRPYSVIDGANVALDSLLLSIHGQLADEIVHYAKDVLFSSPSPCGAALQFPCPLKEQEATAAIKALEACVVAAIADLRYGVKPRPIHVDIEKIACFLMSAYLTTIDGLGKGDARVRAKIPDTDLNQAQSNVYRRLSANLYETKDRGRYYHIHGSLDATTTLKMLGLPAFRPDLADYRQCIEIIERAVKKCTVSELEELNNRHRQAGIEALKWEQFRRTAHGQAICSMPPFTITSLEHSTPPVPFPRQEQHSGANTQVLQGIKVLELCRVIAGPTIGRSLAAHGAQVLKVTSDRLPDVPFFQLDVNTGKHTTSLDLKTARDRAIFDTLLAEADVLIDGYRPGALEKLGYGPLHLSSLARRRGKGFVYVAEDCFGGPQLPSPRAQPNGHTATGYAANGHPTNGHTTTTTTPNHAYSRPSAPPTPQDWSTRPGWQQIADCATGVAWAQGVFMGLAEPVVPPFPMSDYGTGALGAAAALAALYDRSLRGGSYACRTSLCQYDVFLLRLGAYPDDVQRRIRAAHGFVGGAGEKEGGNKGFFGLRHGDSVDEVGKRALRSMRRVAPGLFGEGMMREAWSTGFKGVVRWPREAVRVGGVRVGYVRAGRPNGFDEATWEGWEVDEEVLEGEDGG</sequence>
<dbReference type="SUPFAM" id="SSF89796">
    <property type="entry name" value="CoA-transferase family III (CaiB/BaiF)"/>
    <property type="match status" value="3"/>
</dbReference>
<protein>
    <submittedName>
        <fullName evidence="3">CoA-transferase family III</fullName>
    </submittedName>
</protein>
<dbReference type="Gene3D" id="3.40.50.10540">
    <property type="entry name" value="Crotonobetainyl-coa:carnitine coa-transferase, domain 1"/>
    <property type="match status" value="1"/>
</dbReference>
<dbReference type="InterPro" id="IPR023606">
    <property type="entry name" value="CoA-Trfase_III_dom_1_sf"/>
</dbReference>
<accession>A0A1J7J240</accession>
<evidence type="ECO:0000313" key="3">
    <source>
        <dbReference type="EMBL" id="OIW33451.1"/>
    </source>
</evidence>
<comment type="similarity">
    <text evidence="1">Belongs to the CoA-transferase III family.</text>
</comment>
<dbReference type="InterPro" id="IPR003673">
    <property type="entry name" value="CoA-Trfase_fam_III"/>
</dbReference>
<evidence type="ECO:0000256" key="2">
    <source>
        <dbReference type="SAM" id="MobiDB-lite"/>
    </source>
</evidence>
<dbReference type="OrthoDB" id="2308815at2759"/>
<dbReference type="GO" id="GO:0016740">
    <property type="term" value="F:transferase activity"/>
    <property type="evidence" value="ECO:0007669"/>
    <property type="project" value="UniProtKB-KW"/>
</dbReference>
<dbReference type="AlphaFoldDB" id="A0A1J7J240"/>
<feature type="compositionally biased region" description="Low complexity" evidence="2">
    <location>
        <begin position="400"/>
        <end position="416"/>
    </location>
</feature>
<evidence type="ECO:0000313" key="4">
    <source>
        <dbReference type="Proteomes" id="UP000182658"/>
    </source>
</evidence>
<dbReference type="InterPro" id="IPR052985">
    <property type="entry name" value="CoA-trans_III_biosynth/detox"/>
</dbReference>